<comment type="function">
    <text evidence="14">Mediates the voltage-dependent sodium ion permeability of excitable membranes. Assuming opened or closed conformations in response to the voltage difference across the membrane, the protein forms a sodium-selective channel through which Na(+) ions may pass in accordance with their electrochemical gradient.</text>
</comment>
<keyword evidence="14" id="KW-0739">Sodium transport</keyword>
<evidence type="ECO:0000256" key="6">
    <source>
        <dbReference type="ARBA" id="ARBA00022989"/>
    </source>
</evidence>
<evidence type="ECO:0000256" key="13">
    <source>
        <dbReference type="ARBA" id="ARBA00062705"/>
    </source>
</evidence>
<dbReference type="Pfam" id="PF06512">
    <property type="entry name" value="Na_trans_assoc"/>
    <property type="match status" value="1"/>
</dbReference>
<feature type="region of interest" description="Disordered" evidence="15">
    <location>
        <begin position="1668"/>
        <end position="1703"/>
    </location>
</feature>
<dbReference type="GO" id="GO:0001518">
    <property type="term" value="C:voltage-gated sodium channel complex"/>
    <property type="evidence" value="ECO:0007669"/>
    <property type="project" value="UniProtKB-UniRule"/>
</dbReference>
<dbReference type="InParanoid" id="A0A1S3G1S8"/>
<dbReference type="InterPro" id="IPR058542">
    <property type="entry name" value="IQ_SCN5A_C"/>
</dbReference>
<keyword evidence="4 14" id="KW-0812">Transmembrane</keyword>
<dbReference type="Gene3D" id="1.20.5.1190">
    <property type="entry name" value="iswi atpase"/>
    <property type="match status" value="1"/>
</dbReference>
<dbReference type="RefSeq" id="XP_012882761.1">
    <property type="nucleotide sequence ID" value="XM_013027307.1"/>
</dbReference>
<evidence type="ECO:0000256" key="4">
    <source>
        <dbReference type="ARBA" id="ARBA00022692"/>
    </source>
</evidence>
<dbReference type="Pfam" id="PF00520">
    <property type="entry name" value="Ion_trans"/>
    <property type="match status" value="4"/>
</dbReference>
<evidence type="ECO:0000259" key="17">
    <source>
        <dbReference type="Pfam" id="PF06512"/>
    </source>
</evidence>
<feature type="compositionally biased region" description="Polar residues" evidence="15">
    <location>
        <begin position="834"/>
        <end position="856"/>
    </location>
</feature>
<keyword evidence="14" id="KW-0894">Sodium channel</keyword>
<name>A0A1S3G1S8_DIPOR</name>
<dbReference type="Gene3D" id="1.10.287.70">
    <property type="match status" value="4"/>
</dbReference>
<evidence type="ECO:0000313" key="19">
    <source>
        <dbReference type="Proteomes" id="UP000081671"/>
    </source>
</evidence>
<keyword evidence="14" id="KW-0406">Ion transport</keyword>
<accession>A0A1S3G1S8</accession>
<feature type="transmembrane region" description="Helical" evidence="14">
    <location>
        <begin position="646"/>
        <end position="666"/>
    </location>
</feature>
<keyword evidence="14" id="KW-0851">Voltage-gated channel</keyword>
<dbReference type="CDD" id="cd13433">
    <property type="entry name" value="Na_channel_gate"/>
    <property type="match status" value="1"/>
</dbReference>
<dbReference type="FunFam" id="1.10.287.70:FF:000091">
    <property type="entry name" value="Sodium channel protein"/>
    <property type="match status" value="1"/>
</dbReference>
<feature type="transmembrane region" description="Helical" evidence="14">
    <location>
        <begin position="1390"/>
        <end position="1418"/>
    </location>
</feature>
<reference evidence="20" key="1">
    <citation type="submission" date="2025-08" db="UniProtKB">
        <authorList>
            <consortium name="RefSeq"/>
        </authorList>
    </citation>
    <scope>IDENTIFICATION</scope>
    <source>
        <tissue evidence="20">Kidney</tissue>
    </source>
</reference>
<evidence type="ECO:0000256" key="8">
    <source>
        <dbReference type="ARBA" id="ARBA00023157"/>
    </source>
</evidence>
<keyword evidence="5" id="KW-0677">Repeat</keyword>
<dbReference type="PRINTS" id="PR00170">
    <property type="entry name" value="NACHANNEL"/>
</dbReference>
<organism evidence="19 20">
    <name type="scientific">Dipodomys ordii</name>
    <name type="common">Ord's kangaroo rat</name>
    <dbReference type="NCBI Taxonomy" id="10020"/>
    <lineage>
        <taxon>Eukaryota</taxon>
        <taxon>Metazoa</taxon>
        <taxon>Chordata</taxon>
        <taxon>Craniata</taxon>
        <taxon>Vertebrata</taxon>
        <taxon>Euteleostomi</taxon>
        <taxon>Mammalia</taxon>
        <taxon>Eutheria</taxon>
        <taxon>Euarchontoglires</taxon>
        <taxon>Glires</taxon>
        <taxon>Rodentia</taxon>
        <taxon>Castorimorpha</taxon>
        <taxon>Heteromyidae</taxon>
        <taxon>Dipodomyinae</taxon>
        <taxon>Dipodomys</taxon>
    </lineage>
</organism>
<dbReference type="InterPro" id="IPR027359">
    <property type="entry name" value="Volt_channel_dom_sf"/>
</dbReference>
<dbReference type="GO" id="GO:0005248">
    <property type="term" value="F:voltage-gated sodium channel activity"/>
    <property type="evidence" value="ECO:0007669"/>
    <property type="project" value="InterPro"/>
</dbReference>
<feature type="domain" description="Ion transport" evidence="16">
    <location>
        <begin position="117"/>
        <end position="401"/>
    </location>
</feature>
<evidence type="ECO:0000256" key="10">
    <source>
        <dbReference type="ARBA" id="ARBA00036239"/>
    </source>
</evidence>
<feature type="transmembrane region" description="Helical" evidence="14">
    <location>
        <begin position="556"/>
        <end position="577"/>
    </location>
</feature>
<feature type="compositionally biased region" description="Basic and acidic residues" evidence="15">
    <location>
        <begin position="869"/>
        <end position="888"/>
    </location>
</feature>
<dbReference type="FunFam" id="1.10.287.70:FF:000112">
    <property type="entry name" value="Sodium channel protein"/>
    <property type="match status" value="1"/>
</dbReference>
<dbReference type="FunCoup" id="A0A1S3G1S8">
    <property type="interactions" value="13"/>
</dbReference>
<keyword evidence="2" id="KW-1003">Cell membrane</keyword>
<keyword evidence="14 20" id="KW-0407">Ion channel</keyword>
<dbReference type="Gene3D" id="1.10.238.10">
    <property type="entry name" value="EF-hand"/>
    <property type="match status" value="1"/>
</dbReference>
<evidence type="ECO:0000259" key="18">
    <source>
        <dbReference type="Pfam" id="PF24609"/>
    </source>
</evidence>
<keyword evidence="14" id="KW-0915">Sodium</keyword>
<dbReference type="Proteomes" id="UP000081671">
    <property type="component" value="Unplaced"/>
</dbReference>
<feature type="region of interest" description="Disordered" evidence="15">
    <location>
        <begin position="827"/>
        <end position="892"/>
    </location>
</feature>
<feature type="transmembrane region" description="Helical" evidence="14">
    <location>
        <begin position="521"/>
        <end position="544"/>
    </location>
</feature>
<comment type="caution">
    <text evidence="14">Lacks conserved residue(s) required for the propagation of feature annotation.</text>
</comment>
<comment type="function">
    <text evidence="11">Sodium leak channel functioning as an osmosensor regulating sodium ion levels in various tissues and organs. While most sodium channels are voltage-gated, SCN7A is not and lets sodium flow through membrane along its concentration gradient. In glial cells of the central nervous system, senses body-fluid sodium levels and controls salt intake behavior as well as voluntary water intake through activation of nearby neurons to maintain appropriate sodium levels in the body. By mediating sodium influx into keratinocytes, also plays a role in skin barrier homeostasis.</text>
</comment>
<dbReference type="STRING" id="10020.ENSDORP00000005356"/>
<dbReference type="FunFam" id="1.10.238.10:FF:000171">
    <property type="entry name" value="Sodium channel protein"/>
    <property type="match status" value="1"/>
</dbReference>
<keyword evidence="9" id="KW-0325">Glycoprotein</keyword>
<comment type="catalytic activity">
    <reaction evidence="10">
        <text>Na(+)(in) = Na(+)(out)</text>
        <dbReference type="Rhea" id="RHEA:34963"/>
        <dbReference type="ChEBI" id="CHEBI:29101"/>
    </reaction>
</comment>
<evidence type="ECO:0000256" key="9">
    <source>
        <dbReference type="ARBA" id="ARBA00023180"/>
    </source>
</evidence>
<feature type="compositionally biased region" description="Basic and acidic residues" evidence="15">
    <location>
        <begin position="1680"/>
        <end position="1697"/>
    </location>
</feature>
<sequence>MLVSPKPKGLVPFTRESLDLIKQRMAKKHHDNHEEEELEPNPDLEVGKKLPFTYGNLSQGMMSVPLEDVDPYYYVKRNTFIVLNKKRTIFRFNASSILCTLSPFNVIRGTSVKVLVHPFFQLLILISVLTDGMIMTLSSPPKWVLTIENSLLGIYTFEVLIKIIARGVWAGPFSFLGDLWNWLDFSVTSFELMTRYSFPNHTPLFKTIRSLRILKVIPLNQGLNSLVGTLIHGLKKLIGAISLTLLFLSIFSLFGMGLFMGNLKHKCVHWPQENETQHNRTGNPYYIRETEHFYYMEGDRYALLCGNRTDAGQCPEGYVCVKEGINPDHGYTNFDNFGWAFFALFRLMTQDYPEALYHQILYASGKVYMMFFVVVSFWFAFYMASLFLGILIMIYEKEKQKEVEKIKISQLTFQQTVELQEENDASEIISCVFLMMLRLPLAGLNSCSSSINGTRVLNEMSIVISWYPLCYSRYMMTDFVHTNHKKSKKRCPLYCHKFAKSFLIWNCSPCWLKLRDFFHKIIMSPFSDLFLIVCIILNICFLAWEHYPMSESTFSLLSIGNMVFLGIFTAEMIFKIIAMHPYEYFQAGWNIFDSIVVFLGVSELYLANIEGIDLLRSFRTLRIFKLGKYWPTFEILMLNLSKSLTALKYLVLLLLLFVFFFAVFGMKLFSWSYTNYVCLIDIDCHLPRWHMADFFHSYLNVFRILCGEWIETLWDCMAVSRPSWCIPFYLMVILIGNLLVLYLFVALVSSFSSCKDVTTRESNEIKNIQQAMEKMKKGMSNVLSKMLCKKQNVPKETIDRASDTYFKENISDHTLSELSYTQDFLKDKDKSNGTEKTPLTENESQSLRPSFSTSETVPIASGESDIENLDNKEIRSMSGNRDSKEKIKQSSSSECSTVDIAISEEEEIIYGHEKPRHLKSGYRRGSSIGQISKQSRRGKIWQNIRKTCCKIVENIWFKGFIGLVTLLSTGALAFEDIYIDQRKTIKILLEYADMIFTYIFILEMLLKWIAYGFKAYFSNSWYKLDFMVVLVFCLSLIGKTRDDLKPLTSIKFLRGLRVLSQFERMKVVVRALIKTTLPTLNVFLVCLMIWLVFSVMGVNLFAGTFYACFDPTSGEKFPIFEVMNRSQCESLVFNETMPWENAKLNFDNVGNGFLSLFQIATFNGWIDIMNSAVDSTSVNVQPFFENNLHLYLYFLHFIIFGLFFPLSMLIGAIVSNFNKHRIKQGGTNIFITAKQKKQYRALKRLMYEDSETSVPRPKNKFQGCIFDFVTSRVFKVISMVLICLQALTLMLQSDEQSLQMDVFFTWTDLVFVILYSVECILKLISFHCYYFTIVWNIFDFVVVVFSMTGLLVPVTIGYYLVPPSLVQLILLSRMAHILRRGKGPKVFHDLMLPFVLSLPALLNIGLLIFLVMFIYAIFGMYNFAYVKKEAGINDVSNFETFGSSMLCLFQVTILAGWDGMLQAIFNSEWSDCDPDKINPGTQVKGDCGNPSVGIFYFVSYILIAWLIIVNMYIVVIMEFVTIISKKKARTLSEDDFRKFFQVWKRFDPDRTQYIDSSKLSDFAAALDPPLFMAKPNKGQLVALDLPMAVGDRIHCLDILLALTKRVMGKDERMEKVLSEIESGFMSANPFKITYEPITTTLKRKQEAVSATIIQRAYKSYRLRQGDKNTSDIQIVDDDRDAQAAKEDAHTEKAKEKSCNQSQT</sequence>
<protein>
    <recommendedName>
        <fullName evidence="14">Sodium channel protein</fullName>
    </recommendedName>
</protein>
<evidence type="ECO:0000256" key="3">
    <source>
        <dbReference type="ARBA" id="ARBA00022553"/>
    </source>
</evidence>
<keyword evidence="3" id="KW-0597">Phosphoprotein</keyword>
<feature type="transmembrane region" description="Helical" evidence="14">
    <location>
        <begin position="1080"/>
        <end position="1102"/>
    </location>
</feature>
<evidence type="ECO:0000256" key="1">
    <source>
        <dbReference type="ARBA" id="ARBA00004651"/>
    </source>
</evidence>
<keyword evidence="8" id="KW-1015">Disulfide bond</keyword>
<feature type="transmembrane region" description="Helical" evidence="14">
    <location>
        <begin position="1190"/>
        <end position="1214"/>
    </location>
</feature>
<feature type="transmembrane region" description="Helical" evidence="14">
    <location>
        <begin position="995"/>
        <end position="1014"/>
    </location>
</feature>
<comment type="subunit">
    <text evidence="13">The sodium channel formed by SCN7A is probably a heterooligomeric complex consisting of the ion conducting pore forming alpha subunit SCN7A and regulatory beta subunits such as SCN3B. Interacts with ATP1A1; activates ATP1A1 and thereby indirectly signals to nearby neurons to regulate sodium homeostasis.</text>
</comment>
<feature type="transmembrane region" description="Helical" evidence="14">
    <location>
        <begin position="237"/>
        <end position="260"/>
    </location>
</feature>
<feature type="domain" description="Ion transport" evidence="16">
    <location>
        <begin position="1272"/>
        <end position="1518"/>
    </location>
</feature>
<dbReference type="CTD" id="6332"/>
<feature type="transmembrane region" description="Helical" evidence="14">
    <location>
        <begin position="728"/>
        <end position="751"/>
    </location>
</feature>
<feature type="domain" description="Ion transport" evidence="16">
    <location>
        <begin position="956"/>
        <end position="1221"/>
    </location>
</feature>
<dbReference type="Pfam" id="PF24609">
    <property type="entry name" value="IQ_SCN5A_C"/>
    <property type="match status" value="1"/>
</dbReference>
<comment type="subcellular location">
    <subcellularLocation>
        <location evidence="1 14">Cell membrane</location>
        <topology evidence="1 14">Multi-pass membrane protein</topology>
    </subcellularLocation>
</comment>
<evidence type="ECO:0000259" key="16">
    <source>
        <dbReference type="Pfam" id="PF00520"/>
    </source>
</evidence>
<evidence type="ECO:0000256" key="15">
    <source>
        <dbReference type="SAM" id="MobiDB-lite"/>
    </source>
</evidence>
<evidence type="ECO:0000256" key="7">
    <source>
        <dbReference type="ARBA" id="ARBA00023136"/>
    </source>
</evidence>
<dbReference type="InterPro" id="IPR010526">
    <property type="entry name" value="Na_trans_assoc_dom"/>
</dbReference>
<dbReference type="GO" id="GO:0055078">
    <property type="term" value="P:sodium ion homeostasis"/>
    <property type="evidence" value="ECO:0007669"/>
    <property type="project" value="TreeGrafter"/>
</dbReference>
<keyword evidence="6 14" id="KW-1133">Transmembrane helix</keyword>
<dbReference type="InterPro" id="IPR001696">
    <property type="entry name" value="Na_channel_asu"/>
</dbReference>
<evidence type="ECO:0000256" key="14">
    <source>
        <dbReference type="RuleBase" id="RU361132"/>
    </source>
</evidence>
<keyword evidence="7 14" id="KW-0472">Membrane</keyword>
<dbReference type="FunFam" id="1.20.120.350:FF:000083">
    <property type="entry name" value="Sodium channel protein"/>
    <property type="match status" value="1"/>
</dbReference>
<dbReference type="GeneID" id="105993919"/>
<proteinExistence type="inferred from homology"/>
<dbReference type="Gene3D" id="1.20.120.350">
    <property type="entry name" value="Voltage-gated potassium channels. Chain C"/>
    <property type="match status" value="4"/>
</dbReference>
<evidence type="ECO:0000313" key="20">
    <source>
        <dbReference type="RefSeq" id="XP_012882761.1"/>
    </source>
</evidence>
<dbReference type="InterPro" id="IPR043203">
    <property type="entry name" value="VGCC_Ca_Na"/>
</dbReference>
<dbReference type="FunFam" id="1.20.120.350:FF:000002">
    <property type="entry name" value="Sodium channel protein"/>
    <property type="match status" value="1"/>
</dbReference>
<dbReference type="OrthoDB" id="416585at2759"/>
<dbReference type="InterPro" id="IPR044564">
    <property type="entry name" value="Na_chnl_inactivation_gate"/>
</dbReference>
<keyword evidence="19" id="KW-1185">Reference proteome</keyword>
<feature type="domain" description="SCN5A-like C-terminal IQ motif" evidence="18">
    <location>
        <begin position="1639"/>
        <end position="1671"/>
    </location>
</feature>
<feature type="domain" description="Sodium ion transport-associated" evidence="17">
    <location>
        <begin position="763"/>
        <end position="948"/>
    </location>
</feature>
<feature type="transmembrane region" description="Helical" evidence="14">
    <location>
        <begin position="1494"/>
        <end position="1520"/>
    </location>
</feature>
<evidence type="ECO:0000256" key="12">
    <source>
        <dbReference type="ARBA" id="ARBA00060976"/>
    </source>
</evidence>
<evidence type="ECO:0000256" key="11">
    <source>
        <dbReference type="ARBA" id="ARBA00055010"/>
    </source>
</evidence>
<dbReference type="GO" id="GO:1990760">
    <property type="term" value="F:osmolarity-sensing monoatomic cation channel activity"/>
    <property type="evidence" value="ECO:0007669"/>
    <property type="project" value="UniProtKB-ARBA"/>
</dbReference>
<keyword evidence="14" id="KW-0813">Transport</keyword>
<feature type="domain" description="Ion transport" evidence="16">
    <location>
        <begin position="525"/>
        <end position="751"/>
    </location>
</feature>
<dbReference type="FunFam" id="1.20.120.350:FF:000059">
    <property type="entry name" value="Sodium channel protein"/>
    <property type="match status" value="1"/>
</dbReference>
<dbReference type="PANTHER" id="PTHR10037:SF14">
    <property type="entry name" value="SODIUM CHANNEL PROTEIN"/>
    <property type="match status" value="1"/>
</dbReference>
<feature type="transmembrane region" description="Helical" evidence="14">
    <location>
        <begin position="367"/>
        <end position="395"/>
    </location>
</feature>
<gene>
    <name evidence="20" type="primary">Scn7a</name>
</gene>
<evidence type="ECO:0000256" key="5">
    <source>
        <dbReference type="ARBA" id="ARBA00022737"/>
    </source>
</evidence>
<feature type="transmembrane region" description="Helical" evidence="14">
    <location>
        <begin position="1273"/>
        <end position="1291"/>
    </location>
</feature>
<feature type="transmembrane region" description="Helical" evidence="14">
    <location>
        <begin position="955"/>
        <end position="974"/>
    </location>
</feature>
<dbReference type="SUPFAM" id="SSF81324">
    <property type="entry name" value="Voltage-gated potassium channels"/>
    <property type="match status" value="4"/>
</dbReference>
<comment type="similarity">
    <text evidence="12">Belongs to the sodium channel (TC 1.A.1.10) family. SCN7A subfamily.</text>
</comment>
<dbReference type="PANTHER" id="PTHR10037">
    <property type="entry name" value="VOLTAGE-GATED CATION CHANNEL CALCIUM AND SODIUM"/>
    <property type="match status" value="1"/>
</dbReference>
<dbReference type="KEGG" id="dord:105993919"/>
<dbReference type="FunFam" id="1.20.5.1190:FF:000006">
    <property type="entry name" value="Sodium channel protein"/>
    <property type="match status" value="1"/>
</dbReference>
<evidence type="ECO:0000256" key="2">
    <source>
        <dbReference type="ARBA" id="ARBA00022475"/>
    </source>
</evidence>
<feature type="transmembrane region" description="Helical" evidence="14">
    <location>
        <begin position="589"/>
        <end position="607"/>
    </location>
</feature>
<dbReference type="InterPro" id="IPR005821">
    <property type="entry name" value="Ion_trans_dom"/>
</dbReference>